<dbReference type="AlphaFoldDB" id="A0A401KHM2"/>
<dbReference type="PANTHER" id="PTHR43303">
    <property type="entry name" value="NADPH DEHYDROGENASE C23G7.10C-RELATED"/>
    <property type="match status" value="1"/>
</dbReference>
<reference evidence="3 4" key="1">
    <citation type="submission" date="2016-09" db="EMBL/GenBank/DDBJ databases">
        <title>Aspergillus awamori IFM 58123T.</title>
        <authorList>
            <person name="Kusuya Y."/>
            <person name="Shimizu M."/>
            <person name="Takahashi H."/>
            <person name="Yaguchi T."/>
        </authorList>
    </citation>
    <scope>NUCLEOTIDE SEQUENCE [LARGE SCALE GENOMIC DNA]</scope>
    <source>
        <strain evidence="3 4">IFM 58123</strain>
    </source>
</reference>
<feature type="domain" description="NADH:flavin oxidoreductase/NADH oxidase N-terminal" evidence="2">
    <location>
        <begin position="251"/>
        <end position="516"/>
    </location>
</feature>
<dbReference type="GO" id="GO:0010181">
    <property type="term" value="F:FMN binding"/>
    <property type="evidence" value="ECO:0007669"/>
    <property type="project" value="InterPro"/>
</dbReference>
<dbReference type="SUPFAM" id="SSF51395">
    <property type="entry name" value="FMN-linked oxidoreductases"/>
    <property type="match status" value="1"/>
</dbReference>
<dbReference type="InterPro" id="IPR013785">
    <property type="entry name" value="Aldolase_TIM"/>
</dbReference>
<keyword evidence="4" id="KW-1185">Reference proteome</keyword>
<dbReference type="GO" id="GO:0003959">
    <property type="term" value="F:NADPH dehydrogenase activity"/>
    <property type="evidence" value="ECO:0007669"/>
    <property type="project" value="InterPro"/>
</dbReference>
<proteinExistence type="predicted"/>
<dbReference type="STRING" id="105351.A0A401KHM2"/>
<evidence type="ECO:0000259" key="2">
    <source>
        <dbReference type="Pfam" id="PF00724"/>
    </source>
</evidence>
<sequence>MSVTTTSTGTAASASSSCTNMLYDIPVHDAACAMPMRNNNSAIMSSCCGSASVVSYDSCDYYCLAQDQTVGTLAECLIKASEAGEVWCNTNANATATGSVPTTGAGTVVSTATATGGSSSTGSSTSSGSTASSTSGAGLAVTKKSVVINIPFVEPLKESSRKRPTEEHRMKDIKVEPAKGISYFTPAQETPAGTAANPQTSGKAIPKLFQPIIIRGLTFQNRLGVSPMCQYSAEDGHMTDYHLAHLGARVIEFAHSQGQKIGIQLAHAGRKASTTVPWMLNHGSIATENVGGWPDNVKGPSDIPFSETFPRPRAMTKDDIREFKEAWVAAAKRALVAGADFIEIHNAHGYLLASFLTPYANKRTDEYGGSFEYRMRLPLEIAQLTRDTVGEHVPVFLRLSASDWLGSTSMETWDLQDAVRFAEALADQGAIDLVDVSSGGLHFSQEVKSGPGFQAPFGIAVKKAVGERMLVATVGHIRDGKLANRLLEEEGLDVVLVGRGFQKDPGLVWTFAQHLDVEVAMPGQIRWGFSKQGRRGTPFVDPSVYKPSVIG</sequence>
<evidence type="ECO:0000256" key="1">
    <source>
        <dbReference type="SAM" id="MobiDB-lite"/>
    </source>
</evidence>
<dbReference type="CDD" id="cd02932">
    <property type="entry name" value="OYE_YqiM_FMN"/>
    <property type="match status" value="1"/>
</dbReference>
<dbReference type="Gene3D" id="3.20.20.70">
    <property type="entry name" value="Aldolase class I"/>
    <property type="match status" value="2"/>
</dbReference>
<evidence type="ECO:0000313" key="4">
    <source>
        <dbReference type="Proteomes" id="UP000286921"/>
    </source>
</evidence>
<gene>
    <name evidence="3" type="ORF">AAWM_01749</name>
</gene>
<dbReference type="PANTHER" id="PTHR43303:SF7">
    <property type="entry name" value="FLAVIN OXIDOREDUCTASE, PUTATIVE (AFU_ORTHOLOGUE AFUA_7G06420)-RELATED"/>
    <property type="match status" value="1"/>
</dbReference>
<dbReference type="GO" id="GO:0050661">
    <property type="term" value="F:NADP binding"/>
    <property type="evidence" value="ECO:0007669"/>
    <property type="project" value="InterPro"/>
</dbReference>
<dbReference type="Pfam" id="PF00724">
    <property type="entry name" value="Oxidored_FMN"/>
    <property type="match status" value="1"/>
</dbReference>
<name>A0A401KHM2_ASPAW</name>
<dbReference type="EMBL" id="BDHI01000001">
    <property type="protein sequence ID" value="GCB18864.1"/>
    <property type="molecule type" value="Genomic_DNA"/>
</dbReference>
<dbReference type="InterPro" id="IPR044152">
    <property type="entry name" value="YqjM-like"/>
</dbReference>
<dbReference type="Proteomes" id="UP000286921">
    <property type="component" value="Unassembled WGS sequence"/>
</dbReference>
<dbReference type="InterPro" id="IPR001155">
    <property type="entry name" value="OxRdtase_FMN_N"/>
</dbReference>
<organism evidence="3 4">
    <name type="scientific">Aspergillus awamori</name>
    <name type="common">Black koji mold</name>
    <dbReference type="NCBI Taxonomy" id="105351"/>
    <lineage>
        <taxon>Eukaryota</taxon>
        <taxon>Fungi</taxon>
        <taxon>Dikarya</taxon>
        <taxon>Ascomycota</taxon>
        <taxon>Pezizomycotina</taxon>
        <taxon>Eurotiomycetes</taxon>
        <taxon>Eurotiomycetidae</taxon>
        <taxon>Eurotiales</taxon>
        <taxon>Aspergillaceae</taxon>
        <taxon>Aspergillus</taxon>
    </lineage>
</organism>
<comment type="caution">
    <text evidence="3">The sequence shown here is derived from an EMBL/GenBank/DDBJ whole genome shotgun (WGS) entry which is preliminary data.</text>
</comment>
<feature type="region of interest" description="Disordered" evidence="1">
    <location>
        <begin position="111"/>
        <end position="136"/>
    </location>
</feature>
<accession>A0A401KHM2</accession>
<evidence type="ECO:0000313" key="3">
    <source>
        <dbReference type="EMBL" id="GCB18864.1"/>
    </source>
</evidence>
<protein>
    <submittedName>
        <fullName evidence="3">Putative NADPH dehydrogenase C23G7.10c</fullName>
    </submittedName>
</protein>